<feature type="domain" description="NAD-dependent epimerase/dehydratase" evidence="1">
    <location>
        <begin position="3"/>
        <end position="120"/>
    </location>
</feature>
<proteinExistence type="predicted"/>
<reference evidence="4" key="1">
    <citation type="journal article" date="2019" name="Int. J. Syst. Evol. Microbiol.">
        <title>The Global Catalogue of Microorganisms (GCM) 10K type strain sequencing project: providing services to taxonomists for standard genome sequencing and annotation.</title>
        <authorList>
            <consortium name="The Broad Institute Genomics Platform"/>
            <consortium name="The Broad Institute Genome Sequencing Center for Infectious Disease"/>
            <person name="Wu L."/>
            <person name="Ma J."/>
        </authorList>
    </citation>
    <scope>NUCLEOTIDE SEQUENCE [LARGE SCALE GENOMIC DNA]</scope>
    <source>
        <strain evidence="4">JCM 16949</strain>
    </source>
</reference>
<evidence type="ECO:0000313" key="3">
    <source>
        <dbReference type="EMBL" id="GAA3745336.1"/>
    </source>
</evidence>
<name>A0ABP7FSF1_9MICO</name>
<feature type="domain" description="DUF1731" evidence="2">
    <location>
        <begin position="274"/>
        <end position="311"/>
    </location>
</feature>
<evidence type="ECO:0000313" key="4">
    <source>
        <dbReference type="Proteomes" id="UP001501004"/>
    </source>
</evidence>
<dbReference type="Pfam" id="PF01370">
    <property type="entry name" value="Epimerase"/>
    <property type="match status" value="1"/>
</dbReference>
<dbReference type="Proteomes" id="UP001501004">
    <property type="component" value="Unassembled WGS sequence"/>
</dbReference>
<gene>
    <name evidence="3" type="ORF">GCM10022239_21180</name>
</gene>
<dbReference type="Gene3D" id="3.40.50.720">
    <property type="entry name" value="NAD(P)-binding Rossmann-like Domain"/>
    <property type="match status" value="1"/>
</dbReference>
<comment type="caution">
    <text evidence="3">The sequence shown here is derived from an EMBL/GenBank/DDBJ whole genome shotgun (WGS) entry which is preliminary data.</text>
</comment>
<dbReference type="PANTHER" id="PTHR11092">
    <property type="entry name" value="SUGAR NUCLEOTIDE EPIMERASE RELATED"/>
    <property type="match status" value="1"/>
</dbReference>
<evidence type="ECO:0000259" key="2">
    <source>
        <dbReference type="Pfam" id="PF08338"/>
    </source>
</evidence>
<dbReference type="InterPro" id="IPR036291">
    <property type="entry name" value="NAD(P)-bd_dom_sf"/>
</dbReference>
<keyword evidence="4" id="KW-1185">Reference proteome</keyword>
<evidence type="ECO:0000259" key="1">
    <source>
        <dbReference type="Pfam" id="PF01370"/>
    </source>
</evidence>
<dbReference type="EMBL" id="BAABAE010000003">
    <property type="protein sequence ID" value="GAA3745336.1"/>
    <property type="molecule type" value="Genomic_DNA"/>
</dbReference>
<protein>
    <submittedName>
        <fullName evidence="3">TIGR01777 family oxidoreductase</fullName>
    </submittedName>
</protein>
<dbReference type="SUPFAM" id="SSF51735">
    <property type="entry name" value="NAD(P)-binding Rossmann-fold domains"/>
    <property type="match status" value="1"/>
</dbReference>
<organism evidence="3 4">
    <name type="scientific">Leifsonella bigeumensis</name>
    <dbReference type="NCBI Taxonomy" id="433643"/>
    <lineage>
        <taxon>Bacteria</taxon>
        <taxon>Bacillati</taxon>
        <taxon>Actinomycetota</taxon>
        <taxon>Actinomycetes</taxon>
        <taxon>Micrococcales</taxon>
        <taxon>Microbacteriaceae</taxon>
        <taxon>Leifsonella</taxon>
    </lineage>
</organism>
<dbReference type="InterPro" id="IPR013549">
    <property type="entry name" value="DUF1731"/>
</dbReference>
<dbReference type="RefSeq" id="WP_344756449.1">
    <property type="nucleotide sequence ID" value="NZ_BAABAE010000003.1"/>
</dbReference>
<accession>A0ABP7FSF1</accession>
<sequence length="315" mass="34762">MRVVIAGASGFMGGYFTAKLREQGHEVAHIGRSTPVHWGQTAAMADLLEGADLLLNLAGKSVNCRYGPRNRAEIRRSRVETTRELADAVRACEHPPALWINSSTATIYRHAEDRPMTEATGELGEGFSVEVAKAWEEAFFDGDLPGTRRVALRTAIVLGDGGALLPMLRLARFGLGGPQVDGHWFGTRSRRAAGVFHEFHARGGRQKFSWVHVGDVLRIILFLAEHPELDGVVNVVSPNPVDNRTLMRTIRKVLGVPLGLPAFRWMTELGAIAIRTETELILKSRWVLPDRLSVAGFRFEYPQLEGAVRQIVDGE</sequence>
<dbReference type="PANTHER" id="PTHR11092:SF0">
    <property type="entry name" value="EPIMERASE FAMILY PROTEIN SDR39U1"/>
    <property type="match status" value="1"/>
</dbReference>
<dbReference type="Pfam" id="PF08338">
    <property type="entry name" value="DUF1731"/>
    <property type="match status" value="1"/>
</dbReference>
<dbReference type="InterPro" id="IPR001509">
    <property type="entry name" value="Epimerase_deHydtase"/>
</dbReference>